<sequence>MMKNVLLIDFKNEADAYEGFSKLQNVQVEQSSVEEAALVKEDNGNLEIKESFGIAEDSTSNTLFGGFIGLLFGLFTGGLGWALWTSVGILVGAMVDDHEDNKDNSLLTDMSKKLHDNHLSIIAVVDEDNYDVINHTIDGLDAMITRYSMEDIKEEIEETKELNKKIAKEAKEQLRLKKKEAREQKREARKEEWHAKYSQYEKERAEKKEAKEEAKEEKAKEKEDK</sequence>
<evidence type="ECO:0000256" key="1">
    <source>
        <dbReference type="SAM" id="MobiDB-lite"/>
    </source>
</evidence>
<evidence type="ECO:0000313" key="4">
    <source>
        <dbReference type="Proteomes" id="UP000016057"/>
    </source>
</evidence>
<keyword evidence="2" id="KW-0472">Membrane</keyword>
<keyword evidence="2" id="KW-1133">Transmembrane helix</keyword>
<keyword evidence="4" id="KW-1185">Reference proteome</keyword>
<dbReference type="eggNOG" id="COG4803">
    <property type="taxonomic scope" value="Bacteria"/>
</dbReference>
<evidence type="ECO:0008006" key="5">
    <source>
        <dbReference type="Google" id="ProtNLM"/>
    </source>
</evidence>
<dbReference type="AlphaFoldDB" id="K8ZMT8"/>
<dbReference type="EMBL" id="AMYT01000022">
    <property type="protein sequence ID" value="EKU26921.1"/>
    <property type="molecule type" value="Genomic_DNA"/>
</dbReference>
<dbReference type="RefSeq" id="WP_009492024.1">
    <property type="nucleotide sequence ID" value="NZ_AMYT01000022.1"/>
</dbReference>
<dbReference type="STRING" id="1234409.C683_1196"/>
<evidence type="ECO:0000313" key="3">
    <source>
        <dbReference type="EMBL" id="EKU26921.1"/>
    </source>
</evidence>
<reference evidence="3 4" key="1">
    <citation type="journal article" date="2013" name="Genome Announc.">
        <title>Draft Genome Sequence of Catellicoccus marimammalium, a Novel Species Commonly Found in Gull Feces.</title>
        <authorList>
            <person name="Weigand M.R."/>
            <person name="Ryu H."/>
            <person name="Bozcek L."/>
            <person name="Konstantinidis K.T."/>
            <person name="Santo Domingo J.W."/>
        </authorList>
    </citation>
    <scope>NUCLEOTIDE SEQUENCE [LARGE SCALE GENOMIC DNA]</scope>
    <source>
        <strain evidence="3 4">M35/04/3</strain>
    </source>
</reference>
<protein>
    <recommendedName>
        <fullName evidence="5">DUF1269 domain-containing protein</fullName>
    </recommendedName>
</protein>
<name>K8ZMT8_9ENTE</name>
<organism evidence="3 4">
    <name type="scientific">Catellicoccus marimammalium M35/04/3</name>
    <dbReference type="NCBI Taxonomy" id="1234409"/>
    <lineage>
        <taxon>Bacteria</taxon>
        <taxon>Bacillati</taxon>
        <taxon>Bacillota</taxon>
        <taxon>Bacilli</taxon>
        <taxon>Lactobacillales</taxon>
        <taxon>Enterococcaceae</taxon>
        <taxon>Catellicoccus</taxon>
    </lineage>
</organism>
<comment type="caution">
    <text evidence="3">The sequence shown here is derived from an EMBL/GenBank/DDBJ whole genome shotgun (WGS) entry which is preliminary data.</text>
</comment>
<accession>K8ZMT8</accession>
<gene>
    <name evidence="3" type="ORF">C683_1196</name>
</gene>
<keyword evidence="2" id="KW-0812">Transmembrane</keyword>
<feature type="transmembrane region" description="Helical" evidence="2">
    <location>
        <begin position="63"/>
        <end position="84"/>
    </location>
</feature>
<proteinExistence type="predicted"/>
<evidence type="ECO:0000256" key="2">
    <source>
        <dbReference type="SAM" id="Phobius"/>
    </source>
</evidence>
<feature type="region of interest" description="Disordered" evidence="1">
    <location>
        <begin position="176"/>
        <end position="225"/>
    </location>
</feature>
<dbReference type="Proteomes" id="UP000016057">
    <property type="component" value="Unassembled WGS sequence"/>
</dbReference>